<evidence type="ECO:0000256" key="1">
    <source>
        <dbReference type="ARBA" id="ARBA00004651"/>
    </source>
</evidence>
<feature type="transmembrane region" description="Helical" evidence="5">
    <location>
        <begin position="12"/>
        <end position="38"/>
    </location>
</feature>
<dbReference type="GO" id="GO:0046943">
    <property type="term" value="F:carboxylic acid transmembrane transporter activity"/>
    <property type="evidence" value="ECO:0007669"/>
    <property type="project" value="TreeGrafter"/>
</dbReference>
<feature type="transmembrane region" description="Helical" evidence="5">
    <location>
        <begin position="300"/>
        <end position="320"/>
    </location>
</feature>
<dbReference type="OrthoDB" id="9787026at2"/>
<evidence type="ECO:0000259" key="6">
    <source>
        <dbReference type="PROSITE" id="PS50850"/>
    </source>
</evidence>
<feature type="transmembrane region" description="Helical" evidence="5">
    <location>
        <begin position="163"/>
        <end position="183"/>
    </location>
</feature>
<dbReference type="InterPro" id="IPR036259">
    <property type="entry name" value="MFS_trans_sf"/>
</dbReference>
<keyword evidence="2 5" id="KW-0812">Transmembrane</keyword>
<evidence type="ECO:0000256" key="4">
    <source>
        <dbReference type="ARBA" id="ARBA00023136"/>
    </source>
</evidence>
<dbReference type="InterPro" id="IPR020846">
    <property type="entry name" value="MFS_dom"/>
</dbReference>
<proteinExistence type="predicted"/>
<evidence type="ECO:0000256" key="2">
    <source>
        <dbReference type="ARBA" id="ARBA00022692"/>
    </source>
</evidence>
<reference evidence="8" key="1">
    <citation type="submission" date="2016-10" db="EMBL/GenBank/DDBJ databases">
        <authorList>
            <person name="Varghese N."/>
            <person name="Submissions S."/>
        </authorList>
    </citation>
    <scope>NUCLEOTIDE SEQUENCE [LARGE SCALE GENOMIC DNA]</scope>
    <source>
        <strain evidence="8">CGMCC 4.3530</strain>
    </source>
</reference>
<keyword evidence="8" id="KW-1185">Reference proteome</keyword>
<dbReference type="Pfam" id="PF07690">
    <property type="entry name" value="MFS_1"/>
    <property type="match status" value="1"/>
</dbReference>
<dbReference type="PROSITE" id="PS50850">
    <property type="entry name" value="MFS"/>
    <property type="match status" value="1"/>
</dbReference>
<evidence type="ECO:0000313" key="7">
    <source>
        <dbReference type="EMBL" id="SDW08707.1"/>
    </source>
</evidence>
<feature type="transmembrane region" description="Helical" evidence="5">
    <location>
        <begin position="58"/>
        <end position="75"/>
    </location>
</feature>
<feature type="transmembrane region" description="Helical" evidence="5">
    <location>
        <begin position="189"/>
        <end position="209"/>
    </location>
</feature>
<feature type="domain" description="Major facilitator superfamily (MFS) profile" evidence="6">
    <location>
        <begin position="97"/>
        <end position="474"/>
    </location>
</feature>
<accession>A0A1H2QNC4</accession>
<feature type="transmembrane region" description="Helical" evidence="5">
    <location>
        <begin position="359"/>
        <end position="380"/>
    </location>
</feature>
<dbReference type="RefSeq" id="WP_093260123.1">
    <property type="nucleotide sequence ID" value="NZ_FNOK01000001.1"/>
</dbReference>
<feature type="transmembrane region" description="Helical" evidence="5">
    <location>
        <begin position="249"/>
        <end position="270"/>
    </location>
</feature>
<feature type="transmembrane region" description="Helical" evidence="5">
    <location>
        <begin position="332"/>
        <end position="352"/>
    </location>
</feature>
<feature type="transmembrane region" description="Helical" evidence="5">
    <location>
        <begin position="451"/>
        <end position="470"/>
    </location>
</feature>
<dbReference type="SUPFAM" id="SSF103473">
    <property type="entry name" value="MFS general substrate transporter"/>
    <property type="match status" value="1"/>
</dbReference>
<name>A0A1H2QNC4_9PSEU</name>
<dbReference type="InterPro" id="IPR011701">
    <property type="entry name" value="MFS"/>
</dbReference>
<dbReference type="Proteomes" id="UP000199529">
    <property type="component" value="Unassembled WGS sequence"/>
</dbReference>
<sequence length="490" mass="49884">MSVVAPTRGTAVVAVGTAITLIASAIGFARAMTMPASMPDMTGDFPMSRLHGMPLSEMPEMFVAAVGILLVLSAAPWHPARRPVAADALSRRRTGLVAVVATAALTIDISKTSTLGFVIPGMREEYGISPGTASLLAVAGLTGTATGALLFGRLADRYGRRRCYLIATLGFTATSMCGCMPTFTGNVVMCLLMGVAVGGLAPLLVTLLADVFGTRVRGPAVVALSVVATAIGYLVAAGSALWLEPVFGWRILWLIGAPTGLVLVAVTFLVPERAPGSAPAAPEVRTAVARSTLSTGLQRVYAALTGILTFGLTTWVPTLSRADGLPAGTANALLTAAALAMVPCAVLLAWCYRRFGPVPICLGLAVLTAAMLFALTFSGVADGAAWVSAGALVAALFAVNTMAAVFLPVAADLAESGRRAGVAGNISFCNRLGGLAGPLVLAALVASVSDVLVAVAVLALCSGLLSWYIGRRHRTATAGKSATLPEKAPL</sequence>
<dbReference type="Gene3D" id="1.20.1250.20">
    <property type="entry name" value="MFS general substrate transporter like domains"/>
    <property type="match status" value="2"/>
</dbReference>
<dbReference type="PANTHER" id="PTHR23508:SF10">
    <property type="entry name" value="CARBOXYLIC ACID TRANSPORTER PROTEIN HOMOLOG"/>
    <property type="match status" value="1"/>
</dbReference>
<comment type="subcellular location">
    <subcellularLocation>
        <location evidence="1">Cell membrane</location>
        <topology evidence="1">Multi-pass membrane protein</topology>
    </subcellularLocation>
</comment>
<dbReference type="EMBL" id="FNOK01000001">
    <property type="protein sequence ID" value="SDW08707.1"/>
    <property type="molecule type" value="Genomic_DNA"/>
</dbReference>
<feature type="transmembrane region" description="Helical" evidence="5">
    <location>
        <begin position="386"/>
        <end position="410"/>
    </location>
</feature>
<feature type="transmembrane region" description="Helical" evidence="5">
    <location>
        <begin position="221"/>
        <end position="243"/>
    </location>
</feature>
<dbReference type="GO" id="GO:0005886">
    <property type="term" value="C:plasma membrane"/>
    <property type="evidence" value="ECO:0007669"/>
    <property type="project" value="UniProtKB-SubCell"/>
</dbReference>
<feature type="transmembrane region" description="Helical" evidence="5">
    <location>
        <begin position="96"/>
        <end position="119"/>
    </location>
</feature>
<protein>
    <submittedName>
        <fullName evidence="7">MFS transporter, putative metabolite:H+ symporter</fullName>
    </submittedName>
</protein>
<evidence type="ECO:0000313" key="8">
    <source>
        <dbReference type="Proteomes" id="UP000199529"/>
    </source>
</evidence>
<gene>
    <name evidence="7" type="ORF">SAMN05216215_1001158</name>
</gene>
<feature type="transmembrane region" description="Helical" evidence="5">
    <location>
        <begin position="422"/>
        <end position="445"/>
    </location>
</feature>
<evidence type="ECO:0000256" key="3">
    <source>
        <dbReference type="ARBA" id="ARBA00022989"/>
    </source>
</evidence>
<organism evidence="7 8">
    <name type="scientific">Saccharopolyspora shandongensis</name>
    <dbReference type="NCBI Taxonomy" id="418495"/>
    <lineage>
        <taxon>Bacteria</taxon>
        <taxon>Bacillati</taxon>
        <taxon>Actinomycetota</taxon>
        <taxon>Actinomycetes</taxon>
        <taxon>Pseudonocardiales</taxon>
        <taxon>Pseudonocardiaceae</taxon>
        <taxon>Saccharopolyspora</taxon>
    </lineage>
</organism>
<dbReference type="PANTHER" id="PTHR23508">
    <property type="entry name" value="CARBOXYLIC ACID TRANSPORTER PROTEIN HOMOLOG"/>
    <property type="match status" value="1"/>
</dbReference>
<evidence type="ECO:0000256" key="5">
    <source>
        <dbReference type="SAM" id="Phobius"/>
    </source>
</evidence>
<feature type="transmembrane region" description="Helical" evidence="5">
    <location>
        <begin position="131"/>
        <end position="151"/>
    </location>
</feature>
<keyword evidence="3 5" id="KW-1133">Transmembrane helix</keyword>
<dbReference type="STRING" id="418495.SAMN05216215_1001158"/>
<keyword evidence="4 5" id="KW-0472">Membrane</keyword>
<dbReference type="AlphaFoldDB" id="A0A1H2QNC4"/>